<dbReference type="AlphaFoldDB" id="A0A834YW65"/>
<dbReference type="CDD" id="cd05476">
    <property type="entry name" value="pepsin_A_like_plant"/>
    <property type="match status" value="1"/>
</dbReference>
<organism evidence="8 9">
    <name type="scientific">Tetracentron sinense</name>
    <name type="common">Spur-leaf</name>
    <dbReference type="NCBI Taxonomy" id="13715"/>
    <lineage>
        <taxon>Eukaryota</taxon>
        <taxon>Viridiplantae</taxon>
        <taxon>Streptophyta</taxon>
        <taxon>Embryophyta</taxon>
        <taxon>Tracheophyta</taxon>
        <taxon>Spermatophyta</taxon>
        <taxon>Magnoliopsida</taxon>
        <taxon>Trochodendrales</taxon>
        <taxon>Trochodendraceae</taxon>
        <taxon>Tetracentron</taxon>
    </lineage>
</organism>
<dbReference type="GO" id="GO:0005576">
    <property type="term" value="C:extracellular region"/>
    <property type="evidence" value="ECO:0007669"/>
    <property type="project" value="TreeGrafter"/>
</dbReference>
<keyword evidence="9" id="KW-1185">Reference proteome</keyword>
<name>A0A834YW65_TETSI</name>
<dbReference type="EMBL" id="JABCRI010000013">
    <property type="protein sequence ID" value="KAF8395450.1"/>
    <property type="molecule type" value="Genomic_DNA"/>
</dbReference>
<protein>
    <recommendedName>
        <fullName evidence="7">Peptidase A1 domain-containing protein</fullName>
    </recommendedName>
</protein>
<dbReference type="PANTHER" id="PTHR47967:SF36">
    <property type="entry name" value="PEPTIDASE A1 DOMAIN-CONTAINING PROTEIN"/>
    <property type="match status" value="1"/>
</dbReference>
<dbReference type="InterPro" id="IPR021109">
    <property type="entry name" value="Peptidase_aspartic_dom_sf"/>
</dbReference>
<gene>
    <name evidence="8" type="ORF">HHK36_019396</name>
</gene>
<dbReference type="GO" id="GO:0004190">
    <property type="term" value="F:aspartic-type endopeptidase activity"/>
    <property type="evidence" value="ECO:0007669"/>
    <property type="project" value="UniProtKB-KW"/>
</dbReference>
<dbReference type="Proteomes" id="UP000655225">
    <property type="component" value="Unassembled WGS sequence"/>
</dbReference>
<evidence type="ECO:0000256" key="6">
    <source>
        <dbReference type="SAM" id="SignalP"/>
    </source>
</evidence>
<evidence type="ECO:0000313" key="8">
    <source>
        <dbReference type="EMBL" id="KAF8395450.1"/>
    </source>
</evidence>
<evidence type="ECO:0000256" key="3">
    <source>
        <dbReference type="ARBA" id="ARBA00022750"/>
    </source>
</evidence>
<feature type="signal peptide" evidence="6">
    <location>
        <begin position="1"/>
        <end position="22"/>
    </location>
</feature>
<keyword evidence="4" id="KW-0378">Hydrolase</keyword>
<dbReference type="InterPro" id="IPR051708">
    <property type="entry name" value="Plant_Aspart_Prot_A1"/>
</dbReference>
<dbReference type="PROSITE" id="PS51767">
    <property type="entry name" value="PEPTIDASE_A1"/>
    <property type="match status" value="1"/>
</dbReference>
<keyword evidence="3" id="KW-0064">Aspartyl protease</keyword>
<dbReference type="InterPro" id="IPR001461">
    <property type="entry name" value="Aspartic_peptidase_A1"/>
</dbReference>
<dbReference type="InterPro" id="IPR032799">
    <property type="entry name" value="TAXi_C"/>
</dbReference>
<evidence type="ECO:0000256" key="1">
    <source>
        <dbReference type="ARBA" id="ARBA00007447"/>
    </source>
</evidence>
<keyword evidence="2" id="KW-0645">Protease</keyword>
<dbReference type="Pfam" id="PF14543">
    <property type="entry name" value="TAXi_N"/>
    <property type="match status" value="1"/>
</dbReference>
<dbReference type="PRINTS" id="PR00792">
    <property type="entry name" value="PEPSIN"/>
</dbReference>
<keyword evidence="6" id="KW-0732">Signal</keyword>
<dbReference type="InterPro" id="IPR033121">
    <property type="entry name" value="PEPTIDASE_A1"/>
</dbReference>
<dbReference type="Pfam" id="PF14541">
    <property type="entry name" value="TAXi_C"/>
    <property type="match status" value="1"/>
</dbReference>
<dbReference type="FunFam" id="2.40.70.10:FF:000034">
    <property type="entry name" value="Aspartyl protease family protein"/>
    <property type="match status" value="1"/>
</dbReference>
<keyword evidence="5" id="KW-0325">Glycoprotein</keyword>
<comment type="caution">
    <text evidence="8">The sequence shown here is derived from an EMBL/GenBank/DDBJ whole genome shotgun (WGS) entry which is preliminary data.</text>
</comment>
<evidence type="ECO:0000259" key="7">
    <source>
        <dbReference type="PROSITE" id="PS51767"/>
    </source>
</evidence>
<dbReference type="OrthoDB" id="2747330at2759"/>
<dbReference type="InterPro" id="IPR034161">
    <property type="entry name" value="Pepsin-like_plant"/>
</dbReference>
<dbReference type="SUPFAM" id="SSF50630">
    <property type="entry name" value="Acid proteases"/>
    <property type="match status" value="1"/>
</dbReference>
<reference evidence="8 9" key="1">
    <citation type="submission" date="2020-04" db="EMBL/GenBank/DDBJ databases">
        <title>Plant Genome Project.</title>
        <authorList>
            <person name="Zhang R.-G."/>
        </authorList>
    </citation>
    <scope>NUCLEOTIDE SEQUENCE [LARGE SCALE GENOMIC DNA]</scope>
    <source>
        <strain evidence="8">YNK0</strain>
        <tissue evidence="8">Leaf</tissue>
    </source>
</reference>
<dbReference type="Gene3D" id="2.40.70.10">
    <property type="entry name" value="Acid Proteases"/>
    <property type="match status" value="2"/>
</dbReference>
<evidence type="ECO:0000256" key="2">
    <source>
        <dbReference type="ARBA" id="ARBA00022670"/>
    </source>
</evidence>
<evidence type="ECO:0000256" key="5">
    <source>
        <dbReference type="ARBA" id="ARBA00023180"/>
    </source>
</evidence>
<dbReference type="OMA" id="DPNTRNC"/>
<feature type="chain" id="PRO_5032384513" description="Peptidase A1 domain-containing protein" evidence="6">
    <location>
        <begin position="23"/>
        <end position="464"/>
    </location>
</feature>
<sequence length="464" mass="50694">MASSSSLLCLFSLFYLLSLASSSPQNKSTSITLSLSQFNKYSSPDPWQKLTHLAFASLTRAHHLKNPQNTSLTKTHLFPHSYGGYSISLSFGTPPQIIPFVMETGSSLVWFPCTHRYSCKDCAFPNTDPTKIPSFIPKLSSSSKLLGCRNPKCSWIHDADVQSRCQDCDPNSSNCSQICPPYIRIYGSGTTGGVLLSETLDFPEKRVPDFVVGCSLFSSRQPAGIAGFGRSPSSLPSQLGLNKFSYCLLSHRFDDTSGSSSLVLESGSDSGDHKTNGVNYTPFLKVPVAGNSAFSGYYYVSLRKITVGGNLVKIPYSYLSPGSDGNGGTVVDSGTTFTFMEGQVFELVAREFQMQVLHYKRAADIETRTGLRPCFNVSGDKTISLPKLVFHFKGGAKMTLPLANYFSILGNSGVACMTMVTDVAVDPEFSGGPAIILGNYQQQNFYLEYDLENERFGFRRQSCK</sequence>
<dbReference type="GO" id="GO:0006508">
    <property type="term" value="P:proteolysis"/>
    <property type="evidence" value="ECO:0007669"/>
    <property type="project" value="UniProtKB-KW"/>
</dbReference>
<evidence type="ECO:0000256" key="4">
    <source>
        <dbReference type="ARBA" id="ARBA00022801"/>
    </source>
</evidence>
<feature type="domain" description="Peptidase A1" evidence="7">
    <location>
        <begin position="85"/>
        <end position="459"/>
    </location>
</feature>
<dbReference type="InterPro" id="IPR032861">
    <property type="entry name" value="TAXi_N"/>
</dbReference>
<evidence type="ECO:0000313" key="9">
    <source>
        <dbReference type="Proteomes" id="UP000655225"/>
    </source>
</evidence>
<proteinExistence type="inferred from homology"/>
<comment type="similarity">
    <text evidence="1">Belongs to the peptidase A1 family.</text>
</comment>
<accession>A0A834YW65</accession>
<dbReference type="PANTHER" id="PTHR47967">
    <property type="entry name" value="OS07G0603500 PROTEIN-RELATED"/>
    <property type="match status" value="1"/>
</dbReference>
<dbReference type="FunFam" id="2.40.70.10:FF:000120">
    <property type="entry name" value="Aspartic proteinase nepenthesin-2"/>
    <property type="match status" value="1"/>
</dbReference>